<dbReference type="Proteomes" id="UP001229952">
    <property type="component" value="Chromosome"/>
</dbReference>
<protein>
    <submittedName>
        <fullName evidence="1">Uncharacterized protein</fullName>
    </submittedName>
</protein>
<dbReference type="RefSeq" id="WP_306085636.1">
    <property type="nucleotide sequence ID" value="NZ_CP120992.1"/>
</dbReference>
<sequence length="51" mass="5602">MKRGATLRRSAADPMIDLPAGEIVLRDEATMTDWTVEVAAEGLGFRLARSR</sequence>
<accession>A0ABY9HYB7</accession>
<organism evidence="1 2">
    <name type="scientific">Streptomyces laculatispora</name>
    <dbReference type="NCBI Taxonomy" id="887464"/>
    <lineage>
        <taxon>Bacteria</taxon>
        <taxon>Bacillati</taxon>
        <taxon>Actinomycetota</taxon>
        <taxon>Actinomycetes</taxon>
        <taxon>Kitasatosporales</taxon>
        <taxon>Streptomycetaceae</taxon>
        <taxon>Streptomyces</taxon>
    </lineage>
</organism>
<keyword evidence="2" id="KW-1185">Reference proteome</keyword>
<proteinExistence type="predicted"/>
<dbReference type="EMBL" id="CP120992">
    <property type="protein sequence ID" value="WLQ38967.1"/>
    <property type="molecule type" value="Genomic_DNA"/>
</dbReference>
<reference evidence="1 2" key="1">
    <citation type="submission" date="2023-03" db="EMBL/GenBank/DDBJ databases">
        <title>Isolation and description of six Streptomyces strains from soil environments, able to metabolize different microbial glucans.</title>
        <authorList>
            <person name="Widen T."/>
            <person name="Larsbrink J."/>
        </authorList>
    </citation>
    <scope>NUCLEOTIDE SEQUENCE [LARGE SCALE GENOMIC DNA]</scope>
    <source>
        <strain evidence="1 2">Mut2</strain>
    </source>
</reference>
<gene>
    <name evidence="1" type="ORF">P8A22_02300</name>
</gene>
<evidence type="ECO:0000313" key="1">
    <source>
        <dbReference type="EMBL" id="WLQ38967.1"/>
    </source>
</evidence>
<evidence type="ECO:0000313" key="2">
    <source>
        <dbReference type="Proteomes" id="UP001229952"/>
    </source>
</evidence>
<name>A0ABY9HYB7_9ACTN</name>